<protein>
    <submittedName>
        <fullName evidence="10">Sigma-54-dependent Fis family transcriptional regulator</fullName>
    </submittedName>
</protein>
<dbReference type="GO" id="GO:0006355">
    <property type="term" value="P:regulation of DNA-templated transcription"/>
    <property type="evidence" value="ECO:0007669"/>
    <property type="project" value="InterPro"/>
</dbReference>
<dbReference type="CDD" id="cd00009">
    <property type="entry name" value="AAA"/>
    <property type="match status" value="1"/>
</dbReference>
<reference evidence="10 11" key="1">
    <citation type="submission" date="2017-09" db="EMBL/GenBank/DDBJ databases">
        <title>The Catabolism of 3,6-Dichlorosalicylic acid is Initiated by the Cytochrome P450 Monooxygenase DsmABC in Rhizorhabdus dicambivorans Ndbn-20.</title>
        <authorList>
            <person name="Na L."/>
        </authorList>
    </citation>
    <scope>NUCLEOTIDE SEQUENCE [LARGE SCALE GENOMIC DNA]</scope>
    <source>
        <strain evidence="10 11">Ndbn-20m</strain>
    </source>
</reference>
<dbReference type="SUPFAM" id="SSF46689">
    <property type="entry name" value="Homeodomain-like"/>
    <property type="match status" value="1"/>
</dbReference>
<dbReference type="SMART" id="SM00382">
    <property type="entry name" value="AAA"/>
    <property type="match status" value="1"/>
</dbReference>
<dbReference type="InterPro" id="IPR025943">
    <property type="entry name" value="Sigma_54_int_dom_ATP-bd_2"/>
</dbReference>
<dbReference type="InterPro" id="IPR058031">
    <property type="entry name" value="AAA_lid_NorR"/>
</dbReference>
<evidence type="ECO:0000256" key="3">
    <source>
        <dbReference type="ARBA" id="ARBA00023012"/>
    </source>
</evidence>
<keyword evidence="4" id="KW-0805">Transcription regulation</keyword>
<dbReference type="InterPro" id="IPR025944">
    <property type="entry name" value="Sigma_54_int_dom_CS"/>
</dbReference>
<keyword evidence="1" id="KW-0547">Nucleotide-binding</keyword>
<dbReference type="Gene3D" id="1.10.8.60">
    <property type="match status" value="1"/>
</dbReference>
<feature type="domain" description="Sigma-54 factor interaction" evidence="9">
    <location>
        <begin position="91"/>
        <end position="321"/>
    </location>
</feature>
<dbReference type="Pfam" id="PF25601">
    <property type="entry name" value="AAA_lid_14"/>
    <property type="match status" value="1"/>
</dbReference>
<dbReference type="PROSITE" id="PS00688">
    <property type="entry name" value="SIGMA54_INTERACT_3"/>
    <property type="match status" value="1"/>
</dbReference>
<organism evidence="10 11">
    <name type="scientific">Rhizorhabdus dicambivorans</name>
    <dbReference type="NCBI Taxonomy" id="1850238"/>
    <lineage>
        <taxon>Bacteria</taxon>
        <taxon>Pseudomonadati</taxon>
        <taxon>Pseudomonadota</taxon>
        <taxon>Alphaproteobacteria</taxon>
        <taxon>Sphingomonadales</taxon>
        <taxon>Sphingomonadaceae</taxon>
        <taxon>Rhizorhabdus</taxon>
    </lineage>
</organism>
<gene>
    <name evidence="10" type="ORF">COO09_16455</name>
</gene>
<dbReference type="Gene3D" id="3.40.50.300">
    <property type="entry name" value="P-loop containing nucleotide triphosphate hydrolases"/>
    <property type="match status" value="1"/>
</dbReference>
<dbReference type="Proteomes" id="UP000218934">
    <property type="component" value="Unassembled WGS sequence"/>
</dbReference>
<dbReference type="GO" id="GO:0043565">
    <property type="term" value="F:sequence-specific DNA binding"/>
    <property type="evidence" value="ECO:0007669"/>
    <property type="project" value="InterPro"/>
</dbReference>
<dbReference type="PROSITE" id="PS00675">
    <property type="entry name" value="SIGMA54_INTERACT_1"/>
    <property type="match status" value="1"/>
</dbReference>
<dbReference type="Gene3D" id="1.10.10.60">
    <property type="entry name" value="Homeodomain-like"/>
    <property type="match status" value="1"/>
</dbReference>
<keyword evidence="11" id="KW-1185">Reference proteome</keyword>
<keyword evidence="3" id="KW-0902">Two-component regulatory system</keyword>
<dbReference type="EMBL" id="NWUF01000017">
    <property type="protein sequence ID" value="PCE41274.1"/>
    <property type="molecule type" value="Genomic_DNA"/>
</dbReference>
<evidence type="ECO:0000256" key="1">
    <source>
        <dbReference type="ARBA" id="ARBA00022741"/>
    </source>
</evidence>
<evidence type="ECO:0000256" key="8">
    <source>
        <dbReference type="SAM" id="Coils"/>
    </source>
</evidence>
<evidence type="ECO:0000256" key="6">
    <source>
        <dbReference type="ARBA" id="ARBA00023159"/>
    </source>
</evidence>
<evidence type="ECO:0000259" key="9">
    <source>
        <dbReference type="PROSITE" id="PS50045"/>
    </source>
</evidence>
<evidence type="ECO:0000313" key="10">
    <source>
        <dbReference type="EMBL" id="PCE41274.1"/>
    </source>
</evidence>
<dbReference type="GO" id="GO:0005524">
    <property type="term" value="F:ATP binding"/>
    <property type="evidence" value="ECO:0007669"/>
    <property type="project" value="UniProtKB-KW"/>
</dbReference>
<dbReference type="InterPro" id="IPR002197">
    <property type="entry name" value="HTH_Fis"/>
</dbReference>
<dbReference type="OrthoDB" id="9154941at2"/>
<sequence length="410" mass="45543">MIENTRLHQVVQSGKAEVGHIQRMNGSNRVVSRTPIYRGKKIVGAIGRIMFKGPEQLEKLNQEINSLESEVKFYRREAEAMRRNEYGLESIIGSSRSISDLKNDIVRIAPLDVPVLVCGESGSGKELVAQALHRISSRRNNNMIMINAAALPSTLVESELFGYSAGAFTGAHQKGHPGKFEQANGGSLFLDEIGDMPLDVQAKLLRVLQDGSVEKLGSTRSIKVDFRLISATNRNLEEMIRENDFRLDLYYRISPVVLHVPPLRDRLEDIPALADEFLRNFAERHDRPVCSLSAEVISLLQSHNWPGNVRQLKHEVERAAIFSNGGVIEAHLLQRSLHGGGLAAIPDRPIAGVAASNDLQLKDHMQKVEDVVIENAMQRLNGNKKRVAEELGISRSYLYKKLAGIGVDLN</sequence>
<accession>A0A2A4FU95</accession>
<dbReference type="GO" id="GO:0000160">
    <property type="term" value="P:phosphorelay signal transduction system"/>
    <property type="evidence" value="ECO:0007669"/>
    <property type="project" value="UniProtKB-KW"/>
</dbReference>
<dbReference type="PANTHER" id="PTHR32071:SF57">
    <property type="entry name" value="C4-DICARBOXYLATE TRANSPORT TRANSCRIPTIONAL REGULATORY PROTEIN DCTD"/>
    <property type="match status" value="1"/>
</dbReference>
<dbReference type="Pfam" id="PF02954">
    <property type="entry name" value="HTH_8"/>
    <property type="match status" value="1"/>
</dbReference>
<dbReference type="InterPro" id="IPR025662">
    <property type="entry name" value="Sigma_54_int_dom_ATP-bd_1"/>
</dbReference>
<keyword evidence="8" id="KW-0175">Coiled coil</keyword>
<dbReference type="PROSITE" id="PS50045">
    <property type="entry name" value="SIGMA54_INTERACT_4"/>
    <property type="match status" value="1"/>
</dbReference>
<dbReference type="InterPro" id="IPR002078">
    <property type="entry name" value="Sigma_54_int"/>
</dbReference>
<dbReference type="PROSITE" id="PS00676">
    <property type="entry name" value="SIGMA54_INTERACT_2"/>
    <property type="match status" value="1"/>
</dbReference>
<dbReference type="Pfam" id="PF00158">
    <property type="entry name" value="Sigma54_activat"/>
    <property type="match status" value="1"/>
</dbReference>
<keyword evidence="6" id="KW-0010">Activator</keyword>
<dbReference type="SUPFAM" id="SSF52540">
    <property type="entry name" value="P-loop containing nucleoside triphosphate hydrolases"/>
    <property type="match status" value="1"/>
</dbReference>
<comment type="caution">
    <text evidence="10">The sequence shown here is derived from an EMBL/GenBank/DDBJ whole genome shotgun (WGS) entry which is preliminary data.</text>
</comment>
<dbReference type="InterPro" id="IPR009057">
    <property type="entry name" value="Homeodomain-like_sf"/>
</dbReference>
<dbReference type="PRINTS" id="PR01590">
    <property type="entry name" value="HTHFIS"/>
</dbReference>
<dbReference type="AlphaFoldDB" id="A0A2A4FU95"/>
<evidence type="ECO:0000256" key="2">
    <source>
        <dbReference type="ARBA" id="ARBA00022840"/>
    </source>
</evidence>
<dbReference type="PANTHER" id="PTHR32071">
    <property type="entry name" value="TRANSCRIPTIONAL REGULATORY PROTEIN"/>
    <property type="match status" value="1"/>
</dbReference>
<name>A0A2A4FU95_9SPHN</name>
<keyword evidence="2" id="KW-0067">ATP-binding</keyword>
<evidence type="ECO:0000256" key="5">
    <source>
        <dbReference type="ARBA" id="ARBA00023125"/>
    </source>
</evidence>
<dbReference type="InterPro" id="IPR003593">
    <property type="entry name" value="AAA+_ATPase"/>
</dbReference>
<evidence type="ECO:0000256" key="4">
    <source>
        <dbReference type="ARBA" id="ARBA00023015"/>
    </source>
</evidence>
<keyword evidence="7" id="KW-0804">Transcription</keyword>
<keyword evidence="5" id="KW-0238">DNA-binding</keyword>
<evidence type="ECO:0000313" key="11">
    <source>
        <dbReference type="Proteomes" id="UP000218934"/>
    </source>
</evidence>
<feature type="coiled-coil region" evidence="8">
    <location>
        <begin position="57"/>
        <end position="84"/>
    </location>
</feature>
<dbReference type="FunFam" id="3.40.50.300:FF:000006">
    <property type="entry name" value="DNA-binding transcriptional regulator NtrC"/>
    <property type="match status" value="1"/>
</dbReference>
<evidence type="ECO:0000256" key="7">
    <source>
        <dbReference type="ARBA" id="ARBA00023163"/>
    </source>
</evidence>
<dbReference type="InterPro" id="IPR027417">
    <property type="entry name" value="P-loop_NTPase"/>
</dbReference>
<proteinExistence type="predicted"/>
<dbReference type="KEGG" id="rdi:CMV14_08255"/>